<dbReference type="RefSeq" id="WP_100282689.1">
    <property type="nucleotide sequence ID" value="NZ_CP024923.1"/>
</dbReference>
<evidence type="ECO:0000313" key="1">
    <source>
        <dbReference type="EMBL" id="ATY32883.1"/>
    </source>
</evidence>
<dbReference type="AlphaFoldDB" id="A0A2K8MG91"/>
<evidence type="ECO:0000313" key="2">
    <source>
        <dbReference type="Proteomes" id="UP000229081"/>
    </source>
</evidence>
<accession>A0A2K8MG91</accession>
<dbReference type="OrthoDB" id="7569115at2"/>
<proteinExistence type="predicted"/>
<reference evidence="1 2" key="1">
    <citation type="submission" date="2017-11" db="EMBL/GenBank/DDBJ databases">
        <title>Complete genome sequence of Sphingomonas sp. Strain Cra20, a psychrotolerant potential plant growth promoting rhizobacteria.</title>
        <authorList>
            <person name="Luo Y."/>
        </authorList>
    </citation>
    <scope>NUCLEOTIDE SEQUENCE [LARGE SCALE GENOMIC DNA]</scope>
    <source>
        <strain evidence="1 2">Cra20</strain>
    </source>
</reference>
<dbReference type="Proteomes" id="UP000229081">
    <property type="component" value="Chromosome"/>
</dbReference>
<sequence length="101" mass="10805">METPVHSEDLAEIVETLIEAQALLASSIYVDLVNLGLLETDAAARRLHALGDIAASPLQRHPAVAAALGARIRDYAEGLDQAHRSGSRPRFQLKLVRGGKA</sequence>
<dbReference type="EMBL" id="CP024923">
    <property type="protein sequence ID" value="ATY32883.1"/>
    <property type="molecule type" value="Genomic_DNA"/>
</dbReference>
<organism evidence="1 2">
    <name type="scientific">Sphingomonas psychrotolerans</name>
    <dbReference type="NCBI Taxonomy" id="1327635"/>
    <lineage>
        <taxon>Bacteria</taxon>
        <taxon>Pseudomonadati</taxon>
        <taxon>Pseudomonadota</taxon>
        <taxon>Alphaproteobacteria</taxon>
        <taxon>Sphingomonadales</taxon>
        <taxon>Sphingomonadaceae</taxon>
        <taxon>Sphingomonas</taxon>
    </lineage>
</organism>
<name>A0A2K8MG91_9SPHN</name>
<dbReference type="KEGG" id="sphc:CVN68_13650"/>
<protein>
    <submittedName>
        <fullName evidence="1">Uncharacterized protein</fullName>
    </submittedName>
</protein>
<keyword evidence="2" id="KW-1185">Reference proteome</keyword>
<gene>
    <name evidence="1" type="ORF">CVN68_13650</name>
</gene>